<feature type="chain" id="PRO_5045430756" description="PpiC domain-containing protein" evidence="1">
    <location>
        <begin position="19"/>
        <end position="328"/>
    </location>
</feature>
<dbReference type="InterPro" id="IPR027304">
    <property type="entry name" value="Trigger_fact/SurA_dom_sf"/>
</dbReference>
<dbReference type="InterPro" id="IPR046357">
    <property type="entry name" value="PPIase_dom_sf"/>
</dbReference>
<accession>A0ABM6GCQ7</accession>
<feature type="domain" description="PpiC" evidence="2">
    <location>
        <begin position="171"/>
        <end position="288"/>
    </location>
</feature>
<dbReference type="Gene3D" id="3.10.50.40">
    <property type="match status" value="1"/>
</dbReference>
<dbReference type="SUPFAM" id="SSF54534">
    <property type="entry name" value="FKBP-like"/>
    <property type="match status" value="1"/>
</dbReference>
<evidence type="ECO:0000313" key="3">
    <source>
        <dbReference type="EMBL" id="APT73326.1"/>
    </source>
</evidence>
<name>A0ABM6GCQ7_9BACT</name>
<dbReference type="SUPFAM" id="SSF109998">
    <property type="entry name" value="Triger factor/SurA peptide-binding domain-like"/>
    <property type="match status" value="1"/>
</dbReference>
<protein>
    <recommendedName>
        <fullName evidence="2">PpiC domain-containing protein</fullName>
    </recommendedName>
</protein>
<evidence type="ECO:0000256" key="1">
    <source>
        <dbReference type="SAM" id="SignalP"/>
    </source>
</evidence>
<dbReference type="InterPro" id="IPR000297">
    <property type="entry name" value="PPIase_PpiC"/>
</dbReference>
<dbReference type="Pfam" id="PF13145">
    <property type="entry name" value="Rotamase_2"/>
    <property type="match status" value="1"/>
</dbReference>
<sequence length="328" mass="38103">MKKLFLLVLLVISVFSFSEQLPATSTVAIVNEEVITLETLNSVADVQKLMVSISQIDQTFFNILSNTEEGIKVILRYKRAILEQLVDKYLIVQFAEKYNARPSDEEVKQLVDEQLSNYLRDQGIDEETFNFYLEYANMGSLEDFKKRMYLNTLVNLSIENLYKAVTKDATITVSEARDYYEKNIDKYATPTQYDLYLLKLSSDSVARDVKNRISGGESFEKVAKELGIDKYFYEGLSEGEELSQKLWMYIKNAPEGAILGPIDDKNGFYLFKILKIIPMRSKPFEEVKHDIIEEMLSSKKSTIWSEFIDKEFKKFKEESDVKIYYEVK</sequence>
<evidence type="ECO:0000313" key="4">
    <source>
        <dbReference type="Proteomes" id="UP000185490"/>
    </source>
</evidence>
<evidence type="ECO:0000259" key="2">
    <source>
        <dbReference type="Pfam" id="PF13145"/>
    </source>
</evidence>
<dbReference type="Proteomes" id="UP000185490">
    <property type="component" value="Chromosome"/>
</dbReference>
<proteinExistence type="predicted"/>
<dbReference type="RefSeq" id="WP_012056490.1">
    <property type="nucleotide sequence ID" value="NZ_CP007389.1"/>
</dbReference>
<organism evidence="3 4">
    <name type="scientific">Thermosipho melanesiensis</name>
    <dbReference type="NCBI Taxonomy" id="46541"/>
    <lineage>
        <taxon>Bacteria</taxon>
        <taxon>Thermotogati</taxon>
        <taxon>Thermotogota</taxon>
        <taxon>Thermotogae</taxon>
        <taxon>Thermotogales</taxon>
        <taxon>Fervidobacteriaceae</taxon>
        <taxon>Thermosipho</taxon>
    </lineage>
</organism>
<dbReference type="InterPro" id="IPR050245">
    <property type="entry name" value="PrsA_foldase"/>
</dbReference>
<feature type="signal peptide" evidence="1">
    <location>
        <begin position="1"/>
        <end position="18"/>
    </location>
</feature>
<keyword evidence="4" id="KW-1185">Reference proteome</keyword>
<dbReference type="PANTHER" id="PTHR47245:SF2">
    <property type="entry name" value="PEPTIDYL-PROLYL CIS-TRANS ISOMERASE HP_0175-RELATED"/>
    <property type="match status" value="1"/>
</dbReference>
<dbReference type="Gene3D" id="1.10.4030.10">
    <property type="entry name" value="Porin chaperone SurA, peptide-binding domain"/>
    <property type="match status" value="1"/>
</dbReference>
<dbReference type="Pfam" id="PF13624">
    <property type="entry name" value="SurA_N_3"/>
    <property type="match status" value="1"/>
</dbReference>
<dbReference type="PANTHER" id="PTHR47245">
    <property type="entry name" value="PEPTIDYLPROLYL ISOMERASE"/>
    <property type="match status" value="1"/>
</dbReference>
<dbReference type="EMBL" id="CP007389">
    <property type="protein sequence ID" value="APT73326.1"/>
    <property type="molecule type" value="Genomic_DNA"/>
</dbReference>
<keyword evidence="1" id="KW-0732">Signal</keyword>
<gene>
    <name evidence="3" type="ORF">BW47_01390</name>
</gene>
<reference evidence="3 4" key="1">
    <citation type="submission" date="2014-02" db="EMBL/GenBank/DDBJ databases">
        <title>Diversity of Thermotogales isolates from hydrothermal vents.</title>
        <authorList>
            <person name="Haverkamp T.H.A."/>
            <person name="Lossouarn J."/>
            <person name="Geslin C."/>
            <person name="Nesbo C.L."/>
        </authorList>
    </citation>
    <scope>NUCLEOTIDE SEQUENCE [LARGE SCALE GENOMIC DNA]</scope>
    <source>
        <strain evidence="3 4">431</strain>
    </source>
</reference>